<evidence type="ECO:0000256" key="1">
    <source>
        <dbReference type="SAM" id="Phobius"/>
    </source>
</evidence>
<dbReference type="InterPro" id="IPR006750">
    <property type="entry name" value="YdcZ"/>
</dbReference>
<organism evidence="2 3">
    <name type="scientific">Dethiosulfatibacter aminovorans DSM 17477</name>
    <dbReference type="NCBI Taxonomy" id="1121476"/>
    <lineage>
        <taxon>Bacteria</taxon>
        <taxon>Bacillati</taxon>
        <taxon>Bacillota</taxon>
        <taxon>Tissierellia</taxon>
        <taxon>Dethiosulfatibacter</taxon>
    </lineage>
</organism>
<dbReference type="EMBL" id="FQZL01000007">
    <property type="protein sequence ID" value="SHI85010.1"/>
    <property type="molecule type" value="Genomic_DNA"/>
</dbReference>
<proteinExistence type="predicted"/>
<dbReference type="Pfam" id="PF04657">
    <property type="entry name" value="DMT_YdcZ"/>
    <property type="match status" value="1"/>
</dbReference>
<dbReference type="OrthoDB" id="7864805at2"/>
<keyword evidence="1" id="KW-1133">Transmembrane helix</keyword>
<reference evidence="2 3" key="1">
    <citation type="submission" date="2016-11" db="EMBL/GenBank/DDBJ databases">
        <authorList>
            <person name="Jaros S."/>
            <person name="Januszkiewicz K."/>
            <person name="Wedrychowicz H."/>
        </authorList>
    </citation>
    <scope>NUCLEOTIDE SEQUENCE [LARGE SCALE GENOMIC DNA]</scope>
    <source>
        <strain evidence="2 3">DSM 17477</strain>
    </source>
</reference>
<keyword evidence="1" id="KW-0812">Transmembrane</keyword>
<keyword evidence="3" id="KW-1185">Reference proteome</keyword>
<dbReference type="PANTHER" id="PTHR34821:SF2">
    <property type="entry name" value="INNER MEMBRANE PROTEIN YDCZ"/>
    <property type="match status" value="1"/>
</dbReference>
<dbReference type="GO" id="GO:0005886">
    <property type="term" value="C:plasma membrane"/>
    <property type="evidence" value="ECO:0007669"/>
    <property type="project" value="TreeGrafter"/>
</dbReference>
<dbReference type="PANTHER" id="PTHR34821">
    <property type="entry name" value="INNER MEMBRANE PROTEIN YDCZ"/>
    <property type="match status" value="1"/>
</dbReference>
<name>A0A1M6EI72_9FIRM</name>
<gene>
    <name evidence="2" type="ORF">SAMN02745751_01201</name>
</gene>
<dbReference type="Proteomes" id="UP000184052">
    <property type="component" value="Unassembled WGS sequence"/>
</dbReference>
<keyword evidence="1" id="KW-0472">Membrane</keyword>
<dbReference type="RefSeq" id="WP_073048587.1">
    <property type="nucleotide sequence ID" value="NZ_FQZL01000007.1"/>
</dbReference>
<accession>A0A1M6EI72</accession>
<evidence type="ECO:0000313" key="3">
    <source>
        <dbReference type="Proteomes" id="UP000184052"/>
    </source>
</evidence>
<dbReference type="AlphaFoldDB" id="A0A1M6EI72"/>
<feature type="transmembrane region" description="Helical" evidence="1">
    <location>
        <begin position="63"/>
        <end position="86"/>
    </location>
</feature>
<feature type="transmembrane region" description="Helical" evidence="1">
    <location>
        <begin position="92"/>
        <end position="111"/>
    </location>
</feature>
<feature type="transmembrane region" description="Helical" evidence="1">
    <location>
        <begin position="29"/>
        <end position="51"/>
    </location>
</feature>
<protein>
    <submittedName>
        <fullName evidence="2">Transporter family-2 protein</fullName>
    </submittedName>
</protein>
<feature type="transmembrane region" description="Helical" evidence="1">
    <location>
        <begin position="123"/>
        <end position="138"/>
    </location>
</feature>
<sequence length="139" mass="15540">MNKLMIFINGFFIVIMNTFNGMLTGSTSVYWTSAVHHVLSLVFMFFIYVALDKNKFRMGRLEAKYYLPGVMSAGTVMIASACIANIGATFLIVFNLVGQVLISLAIDEFGLFGMEKVPFRKKNLIGYSFILAGIFIMFS</sequence>
<dbReference type="STRING" id="1121476.SAMN02745751_01201"/>
<evidence type="ECO:0000313" key="2">
    <source>
        <dbReference type="EMBL" id="SHI85010.1"/>
    </source>
</evidence>
<feature type="transmembrane region" description="Helical" evidence="1">
    <location>
        <begin position="7"/>
        <end position="23"/>
    </location>
</feature>